<dbReference type="CDD" id="cd02440">
    <property type="entry name" value="AdoMet_MTases"/>
    <property type="match status" value="1"/>
</dbReference>
<comment type="pathway">
    <text evidence="5">Cofactor biosynthesis; ubiquinone biosynthesis.</text>
</comment>
<gene>
    <name evidence="5" type="primary">ubiG</name>
    <name evidence="6" type="ORF">EP47_06540</name>
</gene>
<dbReference type="HAMAP" id="MF_00472">
    <property type="entry name" value="UbiG"/>
    <property type="match status" value="1"/>
</dbReference>
<organism evidence="6 7">
    <name type="scientific">Legionella norrlandica</name>
    <dbReference type="NCBI Taxonomy" id="1498499"/>
    <lineage>
        <taxon>Bacteria</taxon>
        <taxon>Pseudomonadati</taxon>
        <taxon>Pseudomonadota</taxon>
        <taxon>Gammaproteobacteria</taxon>
        <taxon>Legionellales</taxon>
        <taxon>Legionellaceae</taxon>
        <taxon>Legionella</taxon>
    </lineage>
</organism>
<dbReference type="SUPFAM" id="SSF53335">
    <property type="entry name" value="S-adenosyl-L-methionine-dependent methyltransferases"/>
    <property type="match status" value="1"/>
</dbReference>
<keyword evidence="3 5" id="KW-0831">Ubiquinone biosynthesis</keyword>
<dbReference type="NCBIfam" id="TIGR01983">
    <property type="entry name" value="UbiG"/>
    <property type="match status" value="1"/>
</dbReference>
<dbReference type="PANTHER" id="PTHR43464">
    <property type="entry name" value="METHYLTRANSFERASE"/>
    <property type="match status" value="1"/>
</dbReference>
<comment type="function">
    <text evidence="5">O-methyltransferase that catalyzes the 2 O-methylation steps in the ubiquinone biosynthetic pathway.</text>
</comment>
<feature type="binding site" evidence="5">
    <location>
        <position position="121"/>
    </location>
    <ligand>
        <name>S-adenosyl-L-methionine</name>
        <dbReference type="ChEBI" id="CHEBI:59789"/>
    </ligand>
</feature>
<evidence type="ECO:0000256" key="2">
    <source>
        <dbReference type="ARBA" id="ARBA00022679"/>
    </source>
</evidence>
<dbReference type="InterPro" id="IPR010233">
    <property type="entry name" value="UbiG_MeTrfase"/>
</dbReference>
<keyword evidence="1 5" id="KW-0489">Methyltransferase</keyword>
<dbReference type="AlphaFoldDB" id="A0A0A2SS66"/>
<reference evidence="6 7" key="1">
    <citation type="submission" date="2014-05" db="EMBL/GenBank/DDBJ databases">
        <authorList>
            <person name="Rizzardi K."/>
            <person name="Winiecka-Krusnell J."/>
            <person name="Ramliden M."/>
            <person name="Alm E."/>
            <person name="Andersson S."/>
            <person name="Byfors S."/>
        </authorList>
    </citation>
    <scope>NUCLEOTIDE SEQUENCE [LARGE SCALE GENOMIC DNA]</scope>
    <source>
        <strain evidence="6 7">LEGN</strain>
    </source>
</reference>
<feature type="binding site" evidence="5">
    <location>
        <position position="59"/>
    </location>
    <ligand>
        <name>S-adenosyl-L-methionine</name>
        <dbReference type="ChEBI" id="CHEBI:59789"/>
    </ligand>
</feature>
<evidence type="ECO:0000256" key="1">
    <source>
        <dbReference type="ARBA" id="ARBA00022603"/>
    </source>
</evidence>
<dbReference type="UniPathway" id="UPA00232"/>
<keyword evidence="4 5" id="KW-0949">S-adenosyl-L-methionine</keyword>
<protein>
    <recommendedName>
        <fullName evidence="5">Ubiquinone biosynthesis O-methyltransferase</fullName>
    </recommendedName>
    <alternativeName>
        <fullName evidence="5">2-polyprenyl-6-hydroxyphenol methylase</fullName>
        <ecNumber evidence="5">2.1.1.222</ecNumber>
    </alternativeName>
    <alternativeName>
        <fullName evidence="5">3-demethylubiquinone 3-O-methyltransferase</fullName>
        <ecNumber evidence="5">2.1.1.64</ecNumber>
    </alternativeName>
</protein>
<dbReference type="PANTHER" id="PTHR43464:SF19">
    <property type="entry name" value="UBIQUINONE BIOSYNTHESIS O-METHYLTRANSFERASE, MITOCHONDRIAL"/>
    <property type="match status" value="1"/>
</dbReference>
<proteinExistence type="inferred from homology"/>
<name>A0A0A2SS66_9GAMM</name>
<dbReference type="STRING" id="1498499.EP47_06540"/>
<evidence type="ECO:0000256" key="4">
    <source>
        <dbReference type="ARBA" id="ARBA00022691"/>
    </source>
</evidence>
<comment type="catalytic activity">
    <reaction evidence="5">
        <text>a 3-demethylubiquinol + S-adenosyl-L-methionine = a ubiquinol + S-adenosyl-L-homocysteine + H(+)</text>
        <dbReference type="Rhea" id="RHEA:44380"/>
        <dbReference type="Rhea" id="RHEA-COMP:9566"/>
        <dbReference type="Rhea" id="RHEA-COMP:10914"/>
        <dbReference type="ChEBI" id="CHEBI:15378"/>
        <dbReference type="ChEBI" id="CHEBI:17976"/>
        <dbReference type="ChEBI" id="CHEBI:57856"/>
        <dbReference type="ChEBI" id="CHEBI:59789"/>
        <dbReference type="ChEBI" id="CHEBI:84422"/>
        <dbReference type="EC" id="2.1.1.64"/>
    </reaction>
</comment>
<evidence type="ECO:0000256" key="5">
    <source>
        <dbReference type="HAMAP-Rule" id="MF_00472"/>
    </source>
</evidence>
<evidence type="ECO:0000256" key="3">
    <source>
        <dbReference type="ARBA" id="ARBA00022688"/>
    </source>
</evidence>
<dbReference type="Gene3D" id="3.40.50.150">
    <property type="entry name" value="Vaccinia Virus protein VP39"/>
    <property type="match status" value="1"/>
</dbReference>
<keyword evidence="7" id="KW-1185">Reference proteome</keyword>
<dbReference type="InterPro" id="IPR029063">
    <property type="entry name" value="SAM-dependent_MTases_sf"/>
</dbReference>
<dbReference type="EC" id="2.1.1.222" evidence="5"/>
<dbReference type="RefSeq" id="WP_035888425.1">
    <property type="nucleotide sequence ID" value="NZ_JNCF01000013.1"/>
</dbReference>
<dbReference type="GO" id="GO:0102208">
    <property type="term" value="F:2-polyprenyl-6-hydroxyphenol methylase activity"/>
    <property type="evidence" value="ECO:0007669"/>
    <property type="project" value="UniProtKB-EC"/>
</dbReference>
<keyword evidence="6" id="KW-0830">Ubiquinone</keyword>
<keyword evidence="2 5" id="KW-0808">Transferase</keyword>
<dbReference type="OrthoDB" id="9801538at2"/>
<evidence type="ECO:0000313" key="7">
    <source>
        <dbReference type="Proteomes" id="UP000054422"/>
    </source>
</evidence>
<dbReference type="EC" id="2.1.1.64" evidence="5"/>
<feature type="binding site" evidence="5">
    <location>
        <position position="80"/>
    </location>
    <ligand>
        <name>S-adenosyl-L-methionine</name>
        <dbReference type="ChEBI" id="CHEBI:59789"/>
    </ligand>
</feature>
<dbReference type="Pfam" id="PF13489">
    <property type="entry name" value="Methyltransf_23"/>
    <property type="match status" value="1"/>
</dbReference>
<comment type="caution">
    <text evidence="6">The sequence shown here is derived from an EMBL/GenBank/DDBJ whole genome shotgun (WGS) entry which is preliminary data.</text>
</comment>
<sequence>MTQIKSTIDVQEVNKFAQLANYWWDANGPLKTLHDINEARFKFISQHINLQDLRVLDVGCGGGILCETMAKAGAHVTGIDAERETVQVAKEHAQKVHLDIDYFSSTIEEYEAQSFDVVTCMEMLEHVQNPELVIQHCKRLLKPDGLLFLSTISRTLKAYLGAIIAAEYILNLLPRQTHDYVKFIKPSELATMARQYDFKVIDMKGLCYNPFTRKASLAPDVSVNYIIALK</sequence>
<dbReference type="GO" id="GO:0010420">
    <property type="term" value="F:polyprenyldihydroxybenzoate methyltransferase activity"/>
    <property type="evidence" value="ECO:0007669"/>
    <property type="project" value="InterPro"/>
</dbReference>
<comment type="similarity">
    <text evidence="5">Belongs to the methyltransferase superfamily. UbiG/COQ3 family.</text>
</comment>
<dbReference type="GO" id="GO:0032259">
    <property type="term" value="P:methylation"/>
    <property type="evidence" value="ECO:0007669"/>
    <property type="project" value="UniProtKB-KW"/>
</dbReference>
<feature type="binding site" evidence="5">
    <location>
        <position position="40"/>
    </location>
    <ligand>
        <name>S-adenosyl-L-methionine</name>
        <dbReference type="ChEBI" id="CHEBI:59789"/>
    </ligand>
</feature>
<dbReference type="Proteomes" id="UP000054422">
    <property type="component" value="Unassembled WGS sequence"/>
</dbReference>
<dbReference type="GO" id="GO:0061542">
    <property type="term" value="F:3-demethylubiquinol 3-O-methyltransferase activity"/>
    <property type="evidence" value="ECO:0007669"/>
    <property type="project" value="UniProtKB-UniRule"/>
</dbReference>
<comment type="catalytic activity">
    <reaction evidence="5">
        <text>a 3-(all-trans-polyprenyl)benzene-1,2-diol + S-adenosyl-L-methionine = a 2-methoxy-6-(all-trans-polyprenyl)phenol + S-adenosyl-L-homocysteine + H(+)</text>
        <dbReference type="Rhea" id="RHEA:31411"/>
        <dbReference type="Rhea" id="RHEA-COMP:9550"/>
        <dbReference type="Rhea" id="RHEA-COMP:9551"/>
        <dbReference type="ChEBI" id="CHEBI:15378"/>
        <dbReference type="ChEBI" id="CHEBI:57856"/>
        <dbReference type="ChEBI" id="CHEBI:59789"/>
        <dbReference type="ChEBI" id="CHEBI:62729"/>
        <dbReference type="ChEBI" id="CHEBI:62731"/>
        <dbReference type="EC" id="2.1.1.222"/>
    </reaction>
</comment>
<evidence type="ECO:0000313" key="6">
    <source>
        <dbReference type="EMBL" id="KGP63607.1"/>
    </source>
</evidence>
<accession>A0A0A2SS66</accession>
<dbReference type="EMBL" id="JNCF01000013">
    <property type="protein sequence ID" value="KGP63607.1"/>
    <property type="molecule type" value="Genomic_DNA"/>
</dbReference>